<evidence type="ECO:0000256" key="6">
    <source>
        <dbReference type="ARBA" id="ARBA00031396"/>
    </source>
</evidence>
<dbReference type="Pfam" id="PF08564">
    <property type="entry name" value="CDC37_C"/>
    <property type="match status" value="1"/>
</dbReference>
<reference evidence="12 13" key="1">
    <citation type="submission" date="2020-04" db="EMBL/GenBank/DDBJ databases">
        <authorList>
            <person name="Alioto T."/>
            <person name="Alioto T."/>
            <person name="Gomez Garrido J."/>
        </authorList>
    </citation>
    <scope>NUCLEOTIDE SEQUENCE [LARGE SCALE GENOMIC DNA]</scope>
</reference>
<evidence type="ECO:0000256" key="3">
    <source>
        <dbReference type="ARBA" id="ARBA00020496"/>
    </source>
</evidence>
<dbReference type="GO" id="GO:0006457">
    <property type="term" value="P:protein folding"/>
    <property type="evidence" value="ECO:0007669"/>
    <property type="project" value="TreeGrafter"/>
</dbReference>
<evidence type="ECO:0000259" key="9">
    <source>
        <dbReference type="SMART" id="SM01069"/>
    </source>
</evidence>
<evidence type="ECO:0000256" key="4">
    <source>
        <dbReference type="ARBA" id="ARBA00022490"/>
    </source>
</evidence>
<feature type="coiled-coil region" evidence="7">
    <location>
        <begin position="45"/>
        <end position="111"/>
    </location>
</feature>
<evidence type="ECO:0000256" key="1">
    <source>
        <dbReference type="ARBA" id="ARBA00004496"/>
    </source>
</evidence>
<dbReference type="SMART" id="SM01069">
    <property type="entry name" value="CDC37_C"/>
    <property type="match status" value="1"/>
</dbReference>
<dbReference type="GO" id="GO:0005737">
    <property type="term" value="C:cytoplasm"/>
    <property type="evidence" value="ECO:0007669"/>
    <property type="project" value="UniProtKB-SubCell"/>
</dbReference>
<evidence type="ECO:0000256" key="8">
    <source>
        <dbReference type="SAM" id="MobiDB-lite"/>
    </source>
</evidence>
<name>A0A8S1CTJ3_9INSE</name>
<dbReference type="PANTHER" id="PTHR12800:SF4">
    <property type="entry name" value="HSP90 CO-CHAPERONE CDC37"/>
    <property type="match status" value="1"/>
</dbReference>
<comment type="subcellular location">
    <subcellularLocation>
        <location evidence="1">Cytoplasm</location>
    </subcellularLocation>
</comment>
<dbReference type="Pfam" id="PF08565">
    <property type="entry name" value="CDC37_M"/>
    <property type="match status" value="1"/>
</dbReference>
<dbReference type="InterPro" id="IPR038189">
    <property type="entry name" value="Cdc37_Hsp90-bd_sf"/>
</dbReference>
<dbReference type="GO" id="GO:0051082">
    <property type="term" value="F:unfolded protein binding"/>
    <property type="evidence" value="ECO:0007669"/>
    <property type="project" value="TreeGrafter"/>
</dbReference>
<evidence type="ECO:0000259" key="11">
    <source>
        <dbReference type="SMART" id="SM01071"/>
    </source>
</evidence>
<accession>A0A8S1CTJ3</accession>
<organism evidence="12 13">
    <name type="scientific">Cloeon dipterum</name>
    <dbReference type="NCBI Taxonomy" id="197152"/>
    <lineage>
        <taxon>Eukaryota</taxon>
        <taxon>Metazoa</taxon>
        <taxon>Ecdysozoa</taxon>
        <taxon>Arthropoda</taxon>
        <taxon>Hexapoda</taxon>
        <taxon>Insecta</taxon>
        <taxon>Pterygota</taxon>
        <taxon>Palaeoptera</taxon>
        <taxon>Ephemeroptera</taxon>
        <taxon>Pisciforma</taxon>
        <taxon>Baetidae</taxon>
        <taxon>Cloeon</taxon>
    </lineage>
</organism>
<feature type="domain" description="Cdc37 Hsp90 binding" evidence="10">
    <location>
        <begin position="125"/>
        <end position="284"/>
    </location>
</feature>
<dbReference type="InterPro" id="IPR004918">
    <property type="entry name" value="Cdc37"/>
</dbReference>
<keyword evidence="4" id="KW-0963">Cytoplasm</keyword>
<dbReference type="GO" id="GO:0031072">
    <property type="term" value="F:heat shock protein binding"/>
    <property type="evidence" value="ECO:0007669"/>
    <property type="project" value="TreeGrafter"/>
</dbReference>
<evidence type="ECO:0000259" key="10">
    <source>
        <dbReference type="SMART" id="SM01070"/>
    </source>
</evidence>
<dbReference type="Gene3D" id="1.20.58.610">
    <property type="entry name" value="Cdc37, Hsp90 binding domain"/>
    <property type="match status" value="1"/>
</dbReference>
<evidence type="ECO:0000256" key="5">
    <source>
        <dbReference type="ARBA" id="ARBA00023186"/>
    </source>
</evidence>
<dbReference type="Proteomes" id="UP000494165">
    <property type="component" value="Unassembled WGS sequence"/>
</dbReference>
<dbReference type="GO" id="GO:0019901">
    <property type="term" value="F:protein kinase binding"/>
    <property type="evidence" value="ECO:0007669"/>
    <property type="project" value="InterPro"/>
</dbReference>
<evidence type="ECO:0000256" key="7">
    <source>
        <dbReference type="SAM" id="Coils"/>
    </source>
</evidence>
<keyword evidence="5" id="KW-0143">Chaperone</keyword>
<dbReference type="SMART" id="SM01070">
    <property type="entry name" value="CDC37_M"/>
    <property type="match status" value="1"/>
</dbReference>
<dbReference type="GO" id="GO:0050821">
    <property type="term" value="P:protein stabilization"/>
    <property type="evidence" value="ECO:0007669"/>
    <property type="project" value="TreeGrafter"/>
</dbReference>
<keyword evidence="13" id="KW-1185">Reference proteome</keyword>
<dbReference type="InterPro" id="IPR013873">
    <property type="entry name" value="Cdc37_C"/>
</dbReference>
<evidence type="ECO:0000313" key="13">
    <source>
        <dbReference type="Proteomes" id="UP000494165"/>
    </source>
</evidence>
<dbReference type="FunFam" id="1.20.58.610:FF:000001">
    <property type="entry name" value="Hsp90 co-chaperone Cdc37-like 1"/>
    <property type="match status" value="1"/>
</dbReference>
<gene>
    <name evidence="12" type="ORF">CLODIP_2_CD07276</name>
</gene>
<dbReference type="Pfam" id="PF03234">
    <property type="entry name" value="CDC37_N"/>
    <property type="match status" value="1"/>
</dbReference>
<comment type="caution">
    <text evidence="12">The sequence shown here is derived from an EMBL/GenBank/DDBJ whole genome shotgun (WGS) entry which is preliminary data.</text>
</comment>
<evidence type="ECO:0000313" key="12">
    <source>
        <dbReference type="EMBL" id="CAB3368605.1"/>
    </source>
</evidence>
<dbReference type="OrthoDB" id="440202at2759"/>
<comment type="similarity">
    <text evidence="2">Belongs to the CDC37 family.</text>
</comment>
<dbReference type="EMBL" id="CADEPI010000038">
    <property type="protein sequence ID" value="CAB3368605.1"/>
    <property type="molecule type" value="Genomic_DNA"/>
</dbReference>
<dbReference type="GO" id="GO:0051087">
    <property type="term" value="F:protein-folding chaperone binding"/>
    <property type="evidence" value="ECO:0007669"/>
    <property type="project" value="TreeGrafter"/>
</dbReference>
<evidence type="ECO:0000256" key="2">
    <source>
        <dbReference type="ARBA" id="ARBA00006222"/>
    </source>
</evidence>
<dbReference type="InterPro" id="IPR013874">
    <property type="entry name" value="Cdc37_Hsp90-bd"/>
</dbReference>
<proteinExistence type="inferred from homology"/>
<protein>
    <recommendedName>
        <fullName evidence="3">Hsp90 co-chaperone Cdc37</fullName>
    </recommendedName>
    <alternativeName>
        <fullName evidence="6">Hsp90 chaperone protein kinase-targeting subunit</fullName>
    </alternativeName>
</protein>
<keyword evidence="7" id="KW-0175">Coiled coil</keyword>
<feature type="domain" description="Cdc37 C-terminal" evidence="9">
    <location>
        <begin position="288"/>
        <end position="368"/>
    </location>
</feature>
<dbReference type="SMART" id="SM01071">
    <property type="entry name" value="CDC37_N"/>
    <property type="match status" value="1"/>
</dbReference>
<dbReference type="Gene3D" id="6.10.140.250">
    <property type="match status" value="1"/>
</dbReference>
<dbReference type="PANTHER" id="PTHR12800">
    <property type="entry name" value="CDC37-RELATED"/>
    <property type="match status" value="1"/>
</dbReference>
<sequence>MFFPLRVVCFTPEYKMVDYSKWKDIEISDDEDDTHPNIDTPSLFKWRHEARVQRMEEEKREQERLAKEKAEFEKKLKASSESPSAFALKQLEAERKKIEELELDVKKKEKLRPWNVDTISTSGFSKTVINNPPPKKEEEPLSEEEQAKRLKEFTAKYESLLKKYGMLRRFEDSKKFLTEHPQLVCEDTAHYLLIWCINLEMESKSSLMEHVAHQCICMQFIMELAKHMKVDPRACVPAFYKRMESSEAEYLASFNDELNSLKERIRTRAKQKLQLIMEEIEEEERQKRLGPGGLDPVEVFESLPKELQDCFDRKDIPMLQQVLSTMPEEEAKYHLKRCIDSGMWVPDGKKKEAEEAVEVPSSSATDDGPDVD</sequence>
<dbReference type="SUPFAM" id="SSF101391">
    <property type="entry name" value="Hsp90 co-chaperone CDC37"/>
    <property type="match status" value="1"/>
</dbReference>
<feature type="region of interest" description="Disordered" evidence="8">
    <location>
        <begin position="349"/>
        <end position="372"/>
    </location>
</feature>
<dbReference type="AlphaFoldDB" id="A0A8S1CTJ3"/>
<dbReference type="InterPro" id="IPR013855">
    <property type="entry name" value="Cdc37_N_dom"/>
</dbReference>
<feature type="domain" description="Cdc37 N-terminal" evidence="11">
    <location>
        <begin position="16"/>
        <end position="127"/>
    </location>
</feature>